<keyword evidence="1" id="KW-0812">Transmembrane</keyword>
<dbReference type="AlphaFoldDB" id="A0A271KAU3"/>
<reference evidence="2 3" key="1">
    <citation type="submission" date="2017-08" db="EMBL/GenBank/DDBJ databases">
        <title>Mesorhizobium wenxinae sp. nov., a novel rhizobial species isolated from root nodules of chickpea (Cicer arietinum L.).</title>
        <authorList>
            <person name="Zhang J."/>
        </authorList>
    </citation>
    <scope>NUCLEOTIDE SEQUENCE [LARGE SCALE GENOMIC DNA]</scope>
    <source>
        <strain evidence="3">WYCCWR 10019</strain>
    </source>
</reference>
<keyword evidence="1" id="KW-0472">Membrane</keyword>
<feature type="transmembrane region" description="Helical" evidence="1">
    <location>
        <begin position="48"/>
        <end position="73"/>
    </location>
</feature>
<sequence>MRKLILLKMTAGNQPRQNTLLSHRPSQRIRAMAKDLSREEEKRGTGKVFMWGAVIIAVLFVALMAVFILGPFWS</sequence>
<proteinExistence type="predicted"/>
<keyword evidence="1" id="KW-1133">Transmembrane helix</keyword>
<evidence type="ECO:0000313" key="2">
    <source>
        <dbReference type="EMBL" id="PAP92109.1"/>
    </source>
</evidence>
<dbReference type="EMBL" id="NPKH01000037">
    <property type="protein sequence ID" value="PAP92109.1"/>
    <property type="molecule type" value="Genomic_DNA"/>
</dbReference>
<organism evidence="2 3">
    <name type="scientific">Mesorhizobium wenxiniae</name>
    <dbReference type="NCBI Taxonomy" id="2014805"/>
    <lineage>
        <taxon>Bacteria</taxon>
        <taxon>Pseudomonadati</taxon>
        <taxon>Pseudomonadota</taxon>
        <taxon>Alphaproteobacteria</taxon>
        <taxon>Hyphomicrobiales</taxon>
        <taxon>Phyllobacteriaceae</taxon>
        <taxon>Mesorhizobium</taxon>
    </lineage>
</organism>
<evidence type="ECO:0000313" key="3">
    <source>
        <dbReference type="Proteomes" id="UP000215931"/>
    </source>
</evidence>
<accession>A0A271KAU3</accession>
<name>A0A271KAU3_9HYPH</name>
<dbReference type="Proteomes" id="UP000215931">
    <property type="component" value="Unassembled WGS sequence"/>
</dbReference>
<evidence type="ECO:0000256" key="1">
    <source>
        <dbReference type="SAM" id="Phobius"/>
    </source>
</evidence>
<comment type="caution">
    <text evidence="2">The sequence shown here is derived from an EMBL/GenBank/DDBJ whole genome shotgun (WGS) entry which is preliminary data.</text>
</comment>
<keyword evidence="3" id="KW-1185">Reference proteome</keyword>
<protein>
    <submittedName>
        <fullName evidence="2">Uncharacterized protein</fullName>
    </submittedName>
</protein>
<gene>
    <name evidence="2" type="ORF">CIT31_29495</name>
</gene>